<dbReference type="GO" id="GO:0005743">
    <property type="term" value="C:mitochondrial inner membrane"/>
    <property type="evidence" value="ECO:0007669"/>
    <property type="project" value="TreeGrafter"/>
</dbReference>
<keyword evidence="7 8" id="KW-0496">Mitochondrion</keyword>
<dbReference type="UniPathway" id="UPA00232"/>
<dbReference type="AlphaFoldDB" id="A0A3M7BW53"/>
<comment type="pathway">
    <text evidence="2 8">Cofactor biosynthesis; ubiquinone biosynthesis.</text>
</comment>
<evidence type="ECO:0000256" key="1">
    <source>
        <dbReference type="ARBA" id="ARBA00004173"/>
    </source>
</evidence>
<proteinExistence type="inferred from homology"/>
<evidence type="ECO:0000313" key="12">
    <source>
        <dbReference type="Proteomes" id="UP000269276"/>
    </source>
</evidence>
<gene>
    <name evidence="11" type="ORF">D0863_16275</name>
</gene>
<comment type="similarity">
    <text evidence="3 8">Belongs to the COQ9 family.</text>
</comment>
<evidence type="ECO:0000256" key="8">
    <source>
        <dbReference type="RuleBase" id="RU366063"/>
    </source>
</evidence>
<reference evidence="11 12" key="1">
    <citation type="journal article" date="2018" name="BMC Genomics">
        <title>Genomic evidence for intraspecific hybridization in a clonal and extremely halotolerant yeast.</title>
        <authorList>
            <person name="Gostincar C."/>
            <person name="Stajich J.E."/>
            <person name="Zupancic J."/>
            <person name="Zalar P."/>
            <person name="Gunde-Cimerman N."/>
        </authorList>
    </citation>
    <scope>NUCLEOTIDE SEQUENCE [LARGE SCALE GENOMIC DNA]</scope>
    <source>
        <strain evidence="11 12">EXF-2682</strain>
    </source>
</reference>
<comment type="subcellular location">
    <subcellularLocation>
        <location evidence="1 8">Mitochondrion</location>
    </subcellularLocation>
</comment>
<dbReference type="OrthoDB" id="619536at2759"/>
<organism evidence="11 12">
    <name type="scientific">Hortaea werneckii</name>
    <name type="common">Black yeast</name>
    <name type="synonym">Cladosporium werneckii</name>
    <dbReference type="NCBI Taxonomy" id="91943"/>
    <lineage>
        <taxon>Eukaryota</taxon>
        <taxon>Fungi</taxon>
        <taxon>Dikarya</taxon>
        <taxon>Ascomycota</taxon>
        <taxon>Pezizomycotina</taxon>
        <taxon>Dothideomycetes</taxon>
        <taxon>Dothideomycetidae</taxon>
        <taxon>Mycosphaerellales</taxon>
        <taxon>Teratosphaeriaceae</taxon>
        <taxon>Hortaea</taxon>
    </lineage>
</organism>
<dbReference type="Pfam" id="PF08511">
    <property type="entry name" value="COQ9"/>
    <property type="match status" value="1"/>
</dbReference>
<comment type="caution">
    <text evidence="11">The sequence shown here is derived from an EMBL/GenBank/DDBJ whole genome shotgun (WGS) entry which is preliminary data.</text>
</comment>
<feature type="domain" description="COQ9 C-terminal" evidence="10">
    <location>
        <begin position="192"/>
        <end position="273"/>
    </location>
</feature>
<evidence type="ECO:0000256" key="4">
    <source>
        <dbReference type="ARBA" id="ARBA00022688"/>
    </source>
</evidence>
<dbReference type="InterPro" id="IPR013718">
    <property type="entry name" value="COQ9_C"/>
</dbReference>
<dbReference type="PANTHER" id="PTHR21427:SF19">
    <property type="entry name" value="UBIQUINONE BIOSYNTHESIS PROTEIN COQ9, MITOCHONDRIAL"/>
    <property type="match status" value="1"/>
</dbReference>
<keyword evidence="6 8" id="KW-0446">Lipid-binding</keyword>
<dbReference type="EMBL" id="QWIP01001707">
    <property type="protein sequence ID" value="RMY44033.1"/>
    <property type="molecule type" value="Genomic_DNA"/>
</dbReference>
<feature type="region of interest" description="Disordered" evidence="9">
    <location>
        <begin position="34"/>
        <end position="62"/>
    </location>
</feature>
<dbReference type="Proteomes" id="UP000269276">
    <property type="component" value="Unassembled WGS sequence"/>
</dbReference>
<dbReference type="NCBIfam" id="TIGR02396">
    <property type="entry name" value="diverge_rpsU"/>
    <property type="match status" value="1"/>
</dbReference>
<name>A0A3M7BW53_HORWE</name>
<dbReference type="GO" id="GO:0008289">
    <property type="term" value="F:lipid binding"/>
    <property type="evidence" value="ECO:0007669"/>
    <property type="project" value="UniProtKB-UniRule"/>
</dbReference>
<dbReference type="GO" id="GO:0006744">
    <property type="term" value="P:ubiquinone biosynthetic process"/>
    <property type="evidence" value="ECO:0007669"/>
    <property type="project" value="UniProtKB-UniRule"/>
</dbReference>
<keyword evidence="4 8" id="KW-0831">Ubiquinone biosynthesis</keyword>
<protein>
    <recommendedName>
        <fullName evidence="8">Ubiquinone biosynthesis protein</fullName>
    </recommendedName>
</protein>
<evidence type="ECO:0000256" key="7">
    <source>
        <dbReference type="ARBA" id="ARBA00023128"/>
    </source>
</evidence>
<evidence type="ECO:0000259" key="10">
    <source>
        <dbReference type="Pfam" id="PF08511"/>
    </source>
</evidence>
<accession>A0A3M7BW53</accession>
<keyword evidence="5" id="KW-0809">Transit peptide</keyword>
<evidence type="ECO:0000256" key="6">
    <source>
        <dbReference type="ARBA" id="ARBA00023121"/>
    </source>
</evidence>
<feature type="region of interest" description="Disordered" evidence="9">
    <location>
        <begin position="129"/>
        <end position="152"/>
    </location>
</feature>
<evidence type="ECO:0000313" key="11">
    <source>
        <dbReference type="EMBL" id="RMY44033.1"/>
    </source>
</evidence>
<evidence type="ECO:0000256" key="3">
    <source>
        <dbReference type="ARBA" id="ARBA00010766"/>
    </source>
</evidence>
<dbReference type="PANTHER" id="PTHR21427">
    <property type="entry name" value="UBIQUINONE BIOSYNTHESIS PROTEIN COQ9, MITOCHONDRIAL"/>
    <property type="match status" value="1"/>
</dbReference>
<evidence type="ECO:0000256" key="2">
    <source>
        <dbReference type="ARBA" id="ARBA00004749"/>
    </source>
</evidence>
<comment type="function">
    <text evidence="8">Membrane-associated protein that warps the membrane surface to access and bind aromatic isoprenes with high specificity, including ubiquinone (CoQ) isoprene intermediates and presents them directly to Coq7, therefore facilitating the Coq7-mediated hydroxylase step. Participates in the biosynthesis of coenzyme Q, also named ubiquinone, an essential lipid-soluble electron transporter for aerobic cellular respiration.</text>
</comment>
<sequence>MSSTKGKETMSTPPKTALRNLLRTPAHLRPLLIQQPHHTPHPSSVSKSHYHSYEPTDQQPLPYRPAESAILSAALTTHVPRHGFTPEALRLGAKDAGYLDISANLFPAGAFELVKYHLVTQRLGLKDRVQFPSPPSHTTTTAAGGGGPGNGGPGIGTKVRTLILARLRANLETGVIPHWQQALGLMSLAENIPTSLRELGRLSDEIWFLVGDQAVDSSWYTKRASLMGVFAATEGFQSQVMKGAVGWSPQEEQEALREMEEFLDRRLEEVRVLGGAVGSSMQWAGFQARGLVNLVRSKGVRI</sequence>
<evidence type="ECO:0000256" key="9">
    <source>
        <dbReference type="SAM" id="MobiDB-lite"/>
    </source>
</evidence>
<evidence type="ECO:0000256" key="5">
    <source>
        <dbReference type="ARBA" id="ARBA00022946"/>
    </source>
</evidence>
<feature type="compositionally biased region" description="Gly residues" evidence="9">
    <location>
        <begin position="143"/>
        <end position="152"/>
    </location>
</feature>
<dbReference type="InterPro" id="IPR012762">
    <property type="entry name" value="Ubiq_biosynth_COQ9"/>
</dbReference>